<keyword evidence="3" id="KW-0808">Transferase</keyword>
<dbReference type="EMBL" id="FPCK01000001">
    <property type="protein sequence ID" value="SFV27326.1"/>
    <property type="molecule type" value="Genomic_DNA"/>
</dbReference>
<dbReference type="Pfam" id="PF10090">
    <property type="entry name" value="HPTransfase"/>
    <property type="match status" value="1"/>
</dbReference>
<dbReference type="STRING" id="429728.SAMN05216456_0252"/>
<sequence length="274" mass="29152">MAHPVQNPVHTVVLGALRLYLSQLIPPTAAHGDTTMTDIIELKATDLAAMLCSRVCHDLINPIGAIGNGLEVLADPAQSEMAEGARDLIASAAKQSRAKLEFARLAYGASSTSGTDIDTRECERVARILFEIEKADLDWQVPLILLPKHKAKLFMNMLLIAAGSVPRGGLVTAKISGPAGEEKFEFTSKSDPEKRQKTLVPSGSAGLLSGMPEEGSVDARGIQPFYTGLLARMTDMEVSIGLENDMFFFNATPKPALASEPADAEPAEAVPASE</sequence>
<evidence type="ECO:0000256" key="1">
    <source>
        <dbReference type="SAM" id="MobiDB-lite"/>
    </source>
</evidence>
<evidence type="ECO:0000259" key="2">
    <source>
        <dbReference type="Pfam" id="PF10090"/>
    </source>
</evidence>
<reference evidence="3 4" key="1">
    <citation type="submission" date="2016-10" db="EMBL/GenBank/DDBJ databases">
        <authorList>
            <person name="de Groot N.N."/>
        </authorList>
    </citation>
    <scope>NUCLEOTIDE SEQUENCE [LARGE SCALE GENOMIC DNA]</scope>
    <source>
        <strain evidence="3 4">IPL20</strain>
    </source>
</reference>
<feature type="domain" description="Histidine phosphotransferase ChpT C-terminal" evidence="2">
    <location>
        <begin position="119"/>
        <end position="241"/>
    </location>
</feature>
<evidence type="ECO:0000313" key="3">
    <source>
        <dbReference type="EMBL" id="SFV27326.1"/>
    </source>
</evidence>
<dbReference type="GO" id="GO:0016740">
    <property type="term" value="F:transferase activity"/>
    <property type="evidence" value="ECO:0007669"/>
    <property type="project" value="UniProtKB-KW"/>
</dbReference>
<dbReference type="Gene3D" id="3.30.565.10">
    <property type="entry name" value="Histidine kinase-like ATPase, C-terminal domain"/>
    <property type="match status" value="1"/>
</dbReference>
<evidence type="ECO:0000313" key="4">
    <source>
        <dbReference type="Proteomes" id="UP000199074"/>
    </source>
</evidence>
<dbReference type="InterPro" id="IPR036890">
    <property type="entry name" value="HATPase_C_sf"/>
</dbReference>
<gene>
    <name evidence="3" type="ORF">SAMN05216456_0252</name>
</gene>
<feature type="region of interest" description="Disordered" evidence="1">
    <location>
        <begin position="183"/>
        <end position="212"/>
    </location>
</feature>
<proteinExistence type="predicted"/>
<dbReference type="InterPro" id="IPR018762">
    <property type="entry name" value="ChpT_C"/>
</dbReference>
<accession>A0A1I7MYC6</accession>
<protein>
    <submittedName>
        <fullName evidence="3">Histidine phosphotransferase ChpT</fullName>
    </submittedName>
</protein>
<dbReference type="Proteomes" id="UP000199074">
    <property type="component" value="Unassembled WGS sequence"/>
</dbReference>
<dbReference type="AlphaFoldDB" id="A0A1I7MYC6"/>
<name>A0A1I7MYC6_9HYPH</name>
<dbReference type="Gene3D" id="1.10.287.130">
    <property type="match status" value="1"/>
</dbReference>
<keyword evidence="4" id="KW-1185">Reference proteome</keyword>
<organism evidence="3 4">
    <name type="scientific">Devosia crocina</name>
    <dbReference type="NCBI Taxonomy" id="429728"/>
    <lineage>
        <taxon>Bacteria</taxon>
        <taxon>Pseudomonadati</taxon>
        <taxon>Pseudomonadota</taxon>
        <taxon>Alphaproteobacteria</taxon>
        <taxon>Hyphomicrobiales</taxon>
        <taxon>Devosiaceae</taxon>
        <taxon>Devosia</taxon>
    </lineage>
</organism>
<dbReference type="NCBIfam" id="NF046018">
    <property type="entry name" value="HisPtaseChptBrucRhz"/>
    <property type="match status" value="1"/>
</dbReference>
<feature type="compositionally biased region" description="Basic and acidic residues" evidence="1">
    <location>
        <begin position="183"/>
        <end position="196"/>
    </location>
</feature>